<evidence type="ECO:0000313" key="3">
    <source>
        <dbReference type="EMBL" id="RXZ63894.1"/>
    </source>
</evidence>
<feature type="region of interest" description="Disordered" evidence="1">
    <location>
        <begin position="373"/>
        <end position="402"/>
    </location>
</feature>
<name>A0A4Q2KFV4_9SPHN</name>
<dbReference type="InterPro" id="IPR006530">
    <property type="entry name" value="YD"/>
</dbReference>
<feature type="compositionally biased region" description="Polar residues" evidence="1">
    <location>
        <begin position="389"/>
        <end position="402"/>
    </location>
</feature>
<comment type="caution">
    <text evidence="3">The sequence shown here is derived from an EMBL/GenBank/DDBJ whole genome shotgun (WGS) entry which is preliminary data.</text>
</comment>
<evidence type="ECO:0000313" key="4">
    <source>
        <dbReference type="Proteomes" id="UP000293623"/>
    </source>
</evidence>
<protein>
    <recommendedName>
        <fullName evidence="5">RHS repeat protein</fullName>
    </recommendedName>
</protein>
<reference evidence="3 4" key="1">
    <citation type="submission" date="2019-01" db="EMBL/GenBank/DDBJ databases">
        <title>Altererythrobacter rhizovicinus sp. nov., isolated from the rhizosphere soil of Haloxylon ammodendron.</title>
        <authorList>
            <person name="Li H.-P."/>
            <person name="Gou J.-Y."/>
            <person name="Yao D."/>
            <person name="Han Q.-Q."/>
            <person name="Shao K.-Z."/>
            <person name="Zhao Q."/>
            <person name="Zhang J.-L."/>
        </authorList>
    </citation>
    <scope>NUCLEOTIDE SEQUENCE [LARGE SCALE GENOMIC DNA]</scope>
    <source>
        <strain evidence="3 4">AY-3R</strain>
    </source>
</reference>
<feature type="non-terminal residue" evidence="3">
    <location>
        <position position="693"/>
    </location>
</feature>
<feature type="compositionally biased region" description="Low complexity" evidence="1">
    <location>
        <begin position="373"/>
        <end position="388"/>
    </location>
</feature>
<evidence type="ECO:0008006" key="5">
    <source>
        <dbReference type="Google" id="ProtNLM"/>
    </source>
</evidence>
<sequence length="693" mass="73801">MSGGHRFRAVQRAALYATTVLCGTAAAPVLAQTADAPEQYRNNDEHGVDLTTGTYNPVIVEGSIGNAEEGISLVRYHGQAGWKDNWSGDLRITGNPGSQVATITFGNISEKFTQSGSSWVNTKANGATLVKQVTSSPFVPDQTLYIFTARDGSEITYTTVKSLLTSQTNTEPTSMTIAMASIYCNSSNAADCALPTSIEAPDGSSYALTWDTPHQCETTFEPPTYEQVTTCNVVYRLLDVRSRTSYGMKVKYQSNSWPQGSPAPAPDWTKRSGAKFFDLSEVYCDPTALNCDSVTAASSVSYSYSGGQTTITDDKGGQWVLTTSGGRVTGIRRPGASSDTTSISYGTNGRVSSITVDGETKTYDWTTGTTTVVETSTSGGESSTVTSTPAAQQPVSIENGTNDTISFTYDANGRKIRETRPEGDYAHWTRDARGNVTETRHVAKPNSGLADIVATASFPATCTNPATCNKPDYTIDARGNRTDYTYATHGGVTRVRYPAPSGSGTRPEINYVYSARFPHIRNASGNLVPASQAQYKVTQITACATAATCSGTANETKVTLAYDTPNLLLTQMTVASGNGAVSATTTYAYDDADNLITVDGPLSGTGDTTHYFYDAYNRRRGVIGPDPDGAGSRQRRAERYTFDIESRVTKVETGHANAATEAALNAMAVTGVIEIAYDTNGNVASRKLKSGST</sequence>
<dbReference type="SUPFAM" id="SSF50993">
    <property type="entry name" value="Peptidase/esterase 'gauge' domain"/>
    <property type="match status" value="1"/>
</dbReference>
<evidence type="ECO:0000256" key="2">
    <source>
        <dbReference type="SAM" id="SignalP"/>
    </source>
</evidence>
<dbReference type="Gene3D" id="2.180.10.10">
    <property type="entry name" value="RHS repeat-associated core"/>
    <property type="match status" value="1"/>
</dbReference>
<feature type="region of interest" description="Disordered" evidence="1">
    <location>
        <begin position="325"/>
        <end position="344"/>
    </location>
</feature>
<keyword evidence="4" id="KW-1185">Reference proteome</keyword>
<proteinExistence type="predicted"/>
<dbReference type="AlphaFoldDB" id="A0A4Q2KFV4"/>
<accession>A0A4Q2KFV4</accession>
<feature type="chain" id="PRO_5020279229" description="RHS repeat protein" evidence="2">
    <location>
        <begin position="32"/>
        <end position="693"/>
    </location>
</feature>
<evidence type="ECO:0000256" key="1">
    <source>
        <dbReference type="SAM" id="MobiDB-lite"/>
    </source>
</evidence>
<dbReference type="Proteomes" id="UP000293623">
    <property type="component" value="Unassembled WGS sequence"/>
</dbReference>
<gene>
    <name evidence="3" type="ORF">ETX26_08030</name>
</gene>
<dbReference type="NCBIfam" id="TIGR01643">
    <property type="entry name" value="YD_repeat_2x"/>
    <property type="match status" value="1"/>
</dbReference>
<feature type="signal peptide" evidence="2">
    <location>
        <begin position="1"/>
        <end position="31"/>
    </location>
</feature>
<keyword evidence="2" id="KW-0732">Signal</keyword>
<organism evidence="3 4">
    <name type="scientific">Pelagerythrobacter rhizovicinus</name>
    <dbReference type="NCBI Taxonomy" id="2268576"/>
    <lineage>
        <taxon>Bacteria</taxon>
        <taxon>Pseudomonadati</taxon>
        <taxon>Pseudomonadota</taxon>
        <taxon>Alphaproteobacteria</taxon>
        <taxon>Sphingomonadales</taxon>
        <taxon>Erythrobacteraceae</taxon>
        <taxon>Pelagerythrobacter</taxon>
    </lineage>
</organism>
<dbReference type="EMBL" id="SDPV01000002">
    <property type="protein sequence ID" value="RXZ63894.1"/>
    <property type="molecule type" value="Genomic_DNA"/>
</dbReference>